<proteinExistence type="predicted"/>
<dbReference type="RefSeq" id="WP_025243603.1">
    <property type="nucleotide sequence ID" value="NZ_CP007441.1"/>
</dbReference>
<dbReference type="Gene3D" id="3.20.20.80">
    <property type="entry name" value="Glycosidases"/>
    <property type="match status" value="1"/>
</dbReference>
<accession>W8RZ27</accession>
<reference evidence="3" key="1">
    <citation type="journal article" date="2014" name="Genome Announc.">
        <title>Complete Genome Sequence of the Highly Transformable Pseudomonas stutzeri Strain 28a24.</title>
        <authorList>
            <person name="Smith B.A."/>
            <person name="Dougherty K.M."/>
            <person name="Baltrus D.A."/>
        </authorList>
    </citation>
    <scope>NUCLEOTIDE SEQUENCE [LARGE SCALE GENOMIC DNA]</scope>
    <source>
        <strain evidence="3">28a24</strain>
    </source>
</reference>
<dbReference type="InterPro" id="IPR017853">
    <property type="entry name" value="GH"/>
</dbReference>
<sequence length="641" mass="71174">MKRIIALLVGLLSNPIVAADLNWQALRDGTLYLYPQGTQQLQISWHPAWQAEANEEHLYLVDGRGQLLADRTILASETSGQQRWSLSEASAPYRLEIPGYSFRDYQVSHTDSVAAMLEPVKLHFSADVSRNVTLYFHTRAGERAVLAGKYHGGVQSLQARRLADGQQVSLMLKAYDTYSHFDQVALPVSKQDQVWQLKLVGSGKAAFWLDGTPNLFAQRPDHLRAPHWDPGEVRLRLDDVVLGPAPSVGIELPYAAPPESAFAALDLLKPQAGGYYSFVDVLSQQPDRERPFREIYQERFGIERSVTLLAGSGRRAVLMADATTLSGLAAWLDDSRALGGGLHYLAVADEPNLNYPDFDSFERYFAVLSRQIRASTGAYAAGVRIAMPASSRLVNGPTRDNAAQRRGAGWATRLLARHGSYIDALAWHEWMVRDLLATRVYRDSVLAAAKLVGLDEHARPRKALLLDQTNISSGSSLSPYEQNTHFASLWWASVVINASQDGLLDMINYFQAADEPDYPKGMLRADGQGGYALKPVGLAQAFIARHWGNRVVKMENDAFEVDALALDAPTEGAVRRRVLGVNKVPREQKVRIEAVSCANAFRLTLFGPDSTEREGRWRCDRDTLSFSLPGETLFSMDWERP</sequence>
<dbReference type="EMBL" id="CP007441">
    <property type="protein sequence ID" value="AHL77386.1"/>
    <property type="molecule type" value="Genomic_DNA"/>
</dbReference>
<dbReference type="Proteomes" id="UP000019522">
    <property type="component" value="Chromosome"/>
</dbReference>
<dbReference type="AlphaFoldDB" id="W8RZ27"/>
<evidence type="ECO:0008006" key="4">
    <source>
        <dbReference type="Google" id="ProtNLM"/>
    </source>
</evidence>
<feature type="signal peptide" evidence="1">
    <location>
        <begin position="1"/>
        <end position="18"/>
    </location>
</feature>
<name>W8RZ27_STUST</name>
<evidence type="ECO:0000313" key="2">
    <source>
        <dbReference type="EMBL" id="AHL77386.1"/>
    </source>
</evidence>
<feature type="chain" id="PRO_5004915236" description="Glycoside hydrolase" evidence="1">
    <location>
        <begin position="19"/>
        <end position="641"/>
    </location>
</feature>
<dbReference type="SUPFAM" id="SSF51445">
    <property type="entry name" value="(Trans)glycosidases"/>
    <property type="match status" value="1"/>
</dbReference>
<evidence type="ECO:0000256" key="1">
    <source>
        <dbReference type="SAM" id="SignalP"/>
    </source>
</evidence>
<keyword evidence="1" id="KW-0732">Signal</keyword>
<evidence type="ECO:0000313" key="3">
    <source>
        <dbReference type="Proteomes" id="UP000019522"/>
    </source>
</evidence>
<dbReference type="OrthoDB" id="6962799at2"/>
<dbReference type="KEGG" id="pstt:CH92_20800"/>
<organism evidence="2 3">
    <name type="scientific">Stutzerimonas stutzeri</name>
    <name type="common">Pseudomonas stutzeri</name>
    <dbReference type="NCBI Taxonomy" id="316"/>
    <lineage>
        <taxon>Bacteria</taxon>
        <taxon>Pseudomonadati</taxon>
        <taxon>Pseudomonadota</taxon>
        <taxon>Gammaproteobacteria</taxon>
        <taxon>Pseudomonadales</taxon>
        <taxon>Pseudomonadaceae</taxon>
        <taxon>Stutzerimonas</taxon>
    </lineage>
</organism>
<gene>
    <name evidence="2" type="ORF">CH92_20800</name>
</gene>
<protein>
    <recommendedName>
        <fullName evidence="4">Glycoside hydrolase</fullName>
    </recommendedName>
</protein>
<reference evidence="2 3" key="2">
    <citation type="submission" date="2014-03" db="EMBL/GenBank/DDBJ databases">
        <authorList>
            <person name="Baltrus D."/>
            <person name="Dougherty K."/>
        </authorList>
    </citation>
    <scope>NUCLEOTIDE SEQUENCE</scope>
    <source>
        <strain evidence="2 3">28a24</strain>
    </source>
</reference>
<dbReference type="PATRIC" id="fig|316.77.peg.4158"/>